<protein>
    <submittedName>
        <fullName evidence="3">PH domain-containing protein</fullName>
    </submittedName>
</protein>
<feature type="domain" description="YdbS-like PH" evidence="2">
    <location>
        <begin position="64"/>
        <end position="119"/>
    </location>
</feature>
<accession>A0A948T1D8</accession>
<dbReference type="EMBL" id="JAHLFP010000010">
    <property type="protein sequence ID" value="MBU3805593.1"/>
    <property type="molecule type" value="Genomic_DNA"/>
</dbReference>
<organism evidence="3 4">
    <name type="scientific">Candidatus Allofournierella pullistercoris</name>
    <dbReference type="NCBI Taxonomy" id="2838597"/>
    <lineage>
        <taxon>Bacteria</taxon>
        <taxon>Bacillati</taxon>
        <taxon>Bacillota</taxon>
        <taxon>Clostridia</taxon>
        <taxon>Eubacteriales</taxon>
        <taxon>Oscillospiraceae</taxon>
        <taxon>Allofournierella</taxon>
    </lineage>
</organism>
<feature type="transmembrane region" description="Helical" evidence="1">
    <location>
        <begin position="339"/>
        <end position="359"/>
    </location>
</feature>
<feature type="transmembrane region" description="Helical" evidence="1">
    <location>
        <begin position="365"/>
        <end position="387"/>
    </location>
</feature>
<reference evidence="3" key="1">
    <citation type="journal article" date="2021" name="PeerJ">
        <title>Extensive microbial diversity within the chicken gut microbiome revealed by metagenomics and culture.</title>
        <authorList>
            <person name="Gilroy R."/>
            <person name="Ravi A."/>
            <person name="Getino M."/>
            <person name="Pursley I."/>
            <person name="Horton D.L."/>
            <person name="Alikhan N.F."/>
            <person name="Baker D."/>
            <person name="Gharbi K."/>
            <person name="Hall N."/>
            <person name="Watson M."/>
            <person name="Adriaenssens E.M."/>
            <person name="Foster-Nyarko E."/>
            <person name="Jarju S."/>
            <person name="Secka A."/>
            <person name="Antonio M."/>
            <person name="Oren A."/>
            <person name="Chaudhuri R.R."/>
            <person name="La Ragione R."/>
            <person name="Hildebrand F."/>
            <person name="Pallen M.J."/>
        </authorList>
    </citation>
    <scope>NUCLEOTIDE SEQUENCE</scope>
    <source>
        <strain evidence="3">B5_2728</strain>
    </source>
</reference>
<feature type="transmembrane region" description="Helical" evidence="1">
    <location>
        <begin position="12"/>
        <end position="35"/>
    </location>
</feature>
<dbReference type="PANTHER" id="PTHR34473">
    <property type="entry name" value="UPF0699 TRANSMEMBRANE PROTEIN YDBS"/>
    <property type="match status" value="1"/>
</dbReference>
<feature type="transmembrane region" description="Helical" evidence="1">
    <location>
        <begin position="41"/>
        <end position="64"/>
    </location>
</feature>
<gene>
    <name evidence="3" type="ORF">H9882_01625</name>
</gene>
<evidence type="ECO:0000313" key="4">
    <source>
        <dbReference type="Proteomes" id="UP000713596"/>
    </source>
</evidence>
<dbReference type="InterPro" id="IPR005182">
    <property type="entry name" value="YdbS-like_PH"/>
</dbReference>
<dbReference type="Proteomes" id="UP000713596">
    <property type="component" value="Unassembled WGS sequence"/>
</dbReference>
<dbReference type="PANTHER" id="PTHR34473:SF2">
    <property type="entry name" value="UPF0699 TRANSMEMBRANE PROTEIN YDBT"/>
    <property type="match status" value="1"/>
</dbReference>
<evidence type="ECO:0000313" key="3">
    <source>
        <dbReference type="EMBL" id="MBU3805593.1"/>
    </source>
</evidence>
<keyword evidence="1" id="KW-0812">Transmembrane</keyword>
<dbReference type="AlphaFoldDB" id="A0A948T1D8"/>
<feature type="transmembrane region" description="Helical" evidence="1">
    <location>
        <begin position="162"/>
        <end position="180"/>
    </location>
</feature>
<name>A0A948T1D8_9FIRM</name>
<comment type="caution">
    <text evidence="3">The sequence shown here is derived from an EMBL/GenBank/DDBJ whole genome shotgun (WGS) entry which is preliminary data.</text>
</comment>
<evidence type="ECO:0000256" key="1">
    <source>
        <dbReference type="SAM" id="Phobius"/>
    </source>
</evidence>
<sequence length="464" mass="52194">MSQFRLEGKLHIVYILKYIRYGIFLSLLPLLRVLLSWDLQALLLALWQDAAILLGMLVLAIAIWRQSSFRLEEDTFVLCQGLFFRRKITVRTSQLAAVVLHRPLYLRVLGGTRVELHSATCQPRVVQCHLSKRHAALLAEVLMPVEQDAVLYAPSGAERVRFTMLSANILTTAALVLFSARQTEKILGEDVGQLLGQLALDNLNRLEQLVELILPAGIAWVATLVFTLWGIALFFSLLSTSHFRVGRSGGIIHAKGGILNHSEQRIALAFLTYCDVRITPVARLMRCAPVYLQAGSYTTPLPLFMYKKGREGLLQALVPGFCEVKKKSQRLLDRSLPQFFWKGGVVFLLSIALWAVSVWKLPQWSMMLLIPVVLGVGLLAVSLEGWLWESIFQLSAGVTCACYTKAFTRHECCILTQDFCLQTMQTPFTQQVARCNLTLFLPSGEKLLIRNLKQYEAHKIRLTG</sequence>
<evidence type="ECO:0000259" key="2">
    <source>
        <dbReference type="Pfam" id="PF03703"/>
    </source>
</evidence>
<reference evidence="3" key="2">
    <citation type="submission" date="2021-04" db="EMBL/GenBank/DDBJ databases">
        <authorList>
            <person name="Gilroy R."/>
        </authorList>
    </citation>
    <scope>NUCLEOTIDE SEQUENCE</scope>
    <source>
        <strain evidence="3">B5_2728</strain>
    </source>
</reference>
<feature type="transmembrane region" description="Helical" evidence="1">
    <location>
        <begin position="212"/>
        <end position="238"/>
    </location>
</feature>
<keyword evidence="1" id="KW-0472">Membrane</keyword>
<keyword evidence="1" id="KW-1133">Transmembrane helix</keyword>
<dbReference type="Pfam" id="PF03703">
    <property type="entry name" value="bPH_2"/>
    <property type="match status" value="1"/>
</dbReference>
<proteinExistence type="predicted"/>